<dbReference type="GO" id="GO:0004844">
    <property type="term" value="F:uracil DNA N-glycosylase activity"/>
    <property type="evidence" value="ECO:0007669"/>
    <property type="project" value="UniProtKB-EC"/>
</dbReference>
<dbReference type="InterPro" id="IPR051536">
    <property type="entry name" value="UDG_Type-4/5"/>
</dbReference>
<dbReference type="InterPro" id="IPR005273">
    <property type="entry name" value="Ura-DNA_glyco_family4"/>
</dbReference>
<dbReference type="Gene3D" id="3.40.470.10">
    <property type="entry name" value="Uracil-DNA glycosylase-like domain"/>
    <property type="match status" value="1"/>
</dbReference>
<evidence type="ECO:0000256" key="1">
    <source>
        <dbReference type="ARBA" id="ARBA00001400"/>
    </source>
</evidence>
<organism evidence="13 14">
    <name type="scientific">Leeia aquatica</name>
    <dbReference type="NCBI Taxonomy" id="2725557"/>
    <lineage>
        <taxon>Bacteria</taxon>
        <taxon>Pseudomonadati</taxon>
        <taxon>Pseudomonadota</taxon>
        <taxon>Betaproteobacteria</taxon>
        <taxon>Neisseriales</taxon>
        <taxon>Leeiaceae</taxon>
        <taxon>Leeia</taxon>
    </lineage>
</organism>
<dbReference type="EC" id="3.2.2.27" evidence="3"/>
<dbReference type="InterPro" id="IPR005122">
    <property type="entry name" value="Uracil-DNA_glycosylase-like"/>
</dbReference>
<evidence type="ECO:0000256" key="6">
    <source>
        <dbReference type="ARBA" id="ARBA00022723"/>
    </source>
</evidence>
<evidence type="ECO:0000256" key="4">
    <source>
        <dbReference type="ARBA" id="ARBA00019403"/>
    </source>
</evidence>
<protein>
    <recommendedName>
        <fullName evidence="4">Type-4 uracil-DNA glycosylase</fullName>
        <ecNumber evidence="3">3.2.2.27</ecNumber>
    </recommendedName>
</protein>
<dbReference type="InterPro" id="IPR036895">
    <property type="entry name" value="Uracil-DNA_glycosylase-like_sf"/>
</dbReference>
<keyword evidence="11" id="KW-0234">DNA repair</keyword>
<keyword evidence="6" id="KW-0479">Metal-binding</keyword>
<accession>A0A847S8S5</accession>
<evidence type="ECO:0000256" key="8">
    <source>
        <dbReference type="ARBA" id="ARBA00022801"/>
    </source>
</evidence>
<keyword evidence="5" id="KW-0004">4Fe-4S</keyword>
<dbReference type="GO" id="GO:0046872">
    <property type="term" value="F:metal ion binding"/>
    <property type="evidence" value="ECO:0007669"/>
    <property type="project" value="UniProtKB-KW"/>
</dbReference>
<evidence type="ECO:0000256" key="5">
    <source>
        <dbReference type="ARBA" id="ARBA00022485"/>
    </source>
</evidence>
<dbReference type="SMART" id="SM00987">
    <property type="entry name" value="UreE_C"/>
    <property type="match status" value="1"/>
</dbReference>
<evidence type="ECO:0000256" key="11">
    <source>
        <dbReference type="ARBA" id="ARBA00023204"/>
    </source>
</evidence>
<dbReference type="Pfam" id="PF03167">
    <property type="entry name" value="UDG"/>
    <property type="match status" value="1"/>
</dbReference>
<keyword evidence="8" id="KW-0378">Hydrolase</keyword>
<comment type="caution">
    <text evidence="13">The sequence shown here is derived from an EMBL/GenBank/DDBJ whole genome shotgun (WGS) entry which is preliminary data.</text>
</comment>
<dbReference type="GO" id="GO:0051539">
    <property type="term" value="F:4 iron, 4 sulfur cluster binding"/>
    <property type="evidence" value="ECO:0007669"/>
    <property type="project" value="UniProtKB-KW"/>
</dbReference>
<evidence type="ECO:0000313" key="13">
    <source>
        <dbReference type="EMBL" id="NLR74006.1"/>
    </source>
</evidence>
<dbReference type="PANTHER" id="PTHR33693:SF1">
    <property type="entry name" value="TYPE-4 URACIL-DNA GLYCOSYLASE"/>
    <property type="match status" value="1"/>
</dbReference>
<keyword evidence="14" id="KW-1185">Reference proteome</keyword>
<evidence type="ECO:0000256" key="3">
    <source>
        <dbReference type="ARBA" id="ARBA00012030"/>
    </source>
</evidence>
<dbReference type="SMART" id="SM00986">
    <property type="entry name" value="UDG"/>
    <property type="match status" value="1"/>
</dbReference>
<comment type="similarity">
    <text evidence="2">Belongs to the uracil-DNA glycosylase (UDG) superfamily. Type 4 (UDGa) family.</text>
</comment>
<dbReference type="SUPFAM" id="SSF52141">
    <property type="entry name" value="Uracil-DNA glycosylase-like"/>
    <property type="match status" value="1"/>
</dbReference>
<evidence type="ECO:0000256" key="10">
    <source>
        <dbReference type="ARBA" id="ARBA00023014"/>
    </source>
</evidence>
<name>A0A847S8S5_9NEIS</name>
<evidence type="ECO:0000256" key="9">
    <source>
        <dbReference type="ARBA" id="ARBA00023004"/>
    </source>
</evidence>
<sequence length="312" mass="33343">MNPHDPALLSVLELSPVWLPKGSSAALQPAVAKAAPPQLEPIATPEPHLQTTPAPVAEIAAPATTPAAPARPLNNAAARGLAEALAAARGRARPMEDSPPAPAEATAATVAAPVAAPSAWAHLDWEPLAEQVRDCRACGLCQSRTQTVFGVGDRKAEWLIVGEAPGAEEDRRGEPFVGPAGQLLDNMLAALQLTRGENVYIANVLKCRPPANRDPLPDEVQACSQYLQRQVELLQPRVILALGRFAANTLLQSESSIAALRGKVHHYQQIPLIVSYHPAYLLRNLPDKAKSWQDLLLARRTWLGHKNPPAQA</sequence>
<keyword evidence="10" id="KW-0411">Iron-sulfur</keyword>
<proteinExistence type="inferred from homology"/>
<dbReference type="RefSeq" id="WP_168875652.1">
    <property type="nucleotide sequence ID" value="NZ_JABAIM010000001.1"/>
</dbReference>
<dbReference type="AlphaFoldDB" id="A0A847S8S5"/>
<keyword evidence="9" id="KW-0408">Iron</keyword>
<gene>
    <name evidence="13" type="ORF">HF682_02375</name>
</gene>
<dbReference type="GO" id="GO:0006281">
    <property type="term" value="P:DNA repair"/>
    <property type="evidence" value="ECO:0007669"/>
    <property type="project" value="UniProtKB-KW"/>
</dbReference>
<dbReference type="EMBL" id="JABAIM010000001">
    <property type="protein sequence ID" value="NLR74006.1"/>
    <property type="molecule type" value="Genomic_DNA"/>
</dbReference>
<dbReference type="Proteomes" id="UP000587991">
    <property type="component" value="Unassembled WGS sequence"/>
</dbReference>
<dbReference type="PANTHER" id="PTHR33693">
    <property type="entry name" value="TYPE-5 URACIL-DNA GLYCOSYLASE"/>
    <property type="match status" value="1"/>
</dbReference>
<dbReference type="NCBIfam" id="TIGR00758">
    <property type="entry name" value="UDG_fam4"/>
    <property type="match status" value="1"/>
</dbReference>
<evidence type="ECO:0000256" key="2">
    <source>
        <dbReference type="ARBA" id="ARBA00006521"/>
    </source>
</evidence>
<reference evidence="13 14" key="1">
    <citation type="submission" date="2020-04" db="EMBL/GenBank/DDBJ databases">
        <title>Draft genome of Leeia sp. IMCC25680.</title>
        <authorList>
            <person name="Song J."/>
            <person name="Cho J.-C."/>
        </authorList>
    </citation>
    <scope>NUCLEOTIDE SEQUENCE [LARGE SCALE GENOMIC DNA]</scope>
    <source>
        <strain evidence="13 14">IMCC25680</strain>
    </source>
</reference>
<evidence type="ECO:0000256" key="7">
    <source>
        <dbReference type="ARBA" id="ARBA00022763"/>
    </source>
</evidence>
<dbReference type="CDD" id="cd10030">
    <property type="entry name" value="UDG-F4_TTUDGA_SPO1dp_like"/>
    <property type="match status" value="1"/>
</dbReference>
<evidence type="ECO:0000259" key="12">
    <source>
        <dbReference type="SMART" id="SM00986"/>
    </source>
</evidence>
<keyword evidence="7" id="KW-0227">DNA damage</keyword>
<feature type="domain" description="Uracil-DNA glycosylase-like" evidence="12">
    <location>
        <begin position="149"/>
        <end position="296"/>
    </location>
</feature>
<comment type="catalytic activity">
    <reaction evidence="1">
        <text>Hydrolyzes single-stranded DNA or mismatched double-stranded DNA and polynucleotides, releasing free uracil.</text>
        <dbReference type="EC" id="3.2.2.27"/>
    </reaction>
</comment>
<evidence type="ECO:0000313" key="14">
    <source>
        <dbReference type="Proteomes" id="UP000587991"/>
    </source>
</evidence>